<dbReference type="GeneID" id="18171557"/>
<dbReference type="AlphaFoldDB" id="G3JUF8"/>
<dbReference type="KEGG" id="cmt:CCM_09555"/>
<name>G3JUF8_CORMM</name>
<protein>
    <recommendedName>
        <fullName evidence="1">Apple domain-containing protein</fullName>
    </recommendedName>
</protein>
<dbReference type="OMA" id="DCNCCNN"/>
<dbReference type="PROSITE" id="PS50948">
    <property type="entry name" value="PAN"/>
    <property type="match status" value="1"/>
</dbReference>
<evidence type="ECO:0000313" key="3">
    <source>
        <dbReference type="Proteomes" id="UP000001610"/>
    </source>
</evidence>
<dbReference type="InterPro" id="IPR003609">
    <property type="entry name" value="Pan_app"/>
</dbReference>
<evidence type="ECO:0000259" key="1">
    <source>
        <dbReference type="PROSITE" id="PS50948"/>
    </source>
</evidence>
<gene>
    <name evidence="2" type="ORF">CCM_09555</name>
</gene>
<proteinExistence type="predicted"/>
<keyword evidence="3" id="KW-1185">Reference proteome</keyword>
<dbReference type="VEuPathDB" id="FungiDB:CCM_09555"/>
<dbReference type="HOGENOM" id="CLU_577480_0_0_1"/>
<organism evidence="2 3">
    <name type="scientific">Cordyceps militaris (strain CM01)</name>
    <name type="common">Caterpillar fungus</name>
    <dbReference type="NCBI Taxonomy" id="983644"/>
    <lineage>
        <taxon>Eukaryota</taxon>
        <taxon>Fungi</taxon>
        <taxon>Dikarya</taxon>
        <taxon>Ascomycota</taxon>
        <taxon>Pezizomycotina</taxon>
        <taxon>Sordariomycetes</taxon>
        <taxon>Hypocreomycetidae</taxon>
        <taxon>Hypocreales</taxon>
        <taxon>Cordycipitaceae</taxon>
        <taxon>Cordyceps</taxon>
    </lineage>
</organism>
<dbReference type="eggNOG" id="ENOG502RJHI">
    <property type="taxonomic scope" value="Eukaryota"/>
</dbReference>
<dbReference type="OrthoDB" id="5152093at2759"/>
<evidence type="ECO:0000313" key="2">
    <source>
        <dbReference type="EMBL" id="EGX87932.1"/>
    </source>
</evidence>
<accession>G3JUF8</accession>
<reference evidence="2 3" key="1">
    <citation type="journal article" date="2011" name="Genome Biol.">
        <title>Genome sequence of the insect pathogenic fungus Cordyceps militaris, a valued traditional Chinese medicine.</title>
        <authorList>
            <person name="Zheng P."/>
            <person name="Xia Y."/>
            <person name="Xiao G."/>
            <person name="Xiong C."/>
            <person name="Hu X."/>
            <person name="Zhang S."/>
            <person name="Zheng H."/>
            <person name="Huang Y."/>
            <person name="Zhou Y."/>
            <person name="Wang S."/>
            <person name="Zhao G.P."/>
            <person name="Liu X."/>
            <person name="St Leger R.J."/>
            <person name="Wang C."/>
        </authorList>
    </citation>
    <scope>NUCLEOTIDE SEQUENCE [LARGE SCALE GENOMIC DNA]</scope>
    <source>
        <strain evidence="2 3">CM01</strain>
    </source>
</reference>
<dbReference type="InParanoid" id="G3JUF8"/>
<sequence length="473" mass="51192">MAQPRHARWWSGIALLVAGFLPPTFGWSQFVLFSLSTTRPAAFLSWEAPSSPPQFYYTTSVVNSDNWIGFFPQGTGPGREGDHTYTGWAIAPDASGLVTADNEFDLCTPAGEYEAYFFKKGDRGHPLGGPSRFTYPGNADYKRCDDGRCLRSTGSCACRNGQKLCKHQCISDDEPCAGRCDEGQGKCNGKCLSTDFPCNGQCTWGKRRCNDRCINADLPCSGQCADGQRVCNGKCISDDAPCEGKCGQGKRVCDNTCINDDSPCNGQCESGNKVCNGKCIKSGALCCSEGQKDCHGRCIPSSNDCEATTCGLHAGDTNCVNTNLVRWQPGYFTPEKCARVCRSEPECKSSVAATQYDGGCWLLRGDVKTCAGAPGWSHWTYSDRDCYPPESHTALCDLRRGGSPCTGQAEQIRYDAGASTPEQCAAACKSGSECKSYVVGLGNNAGCYLYREDLSICRGRPDAANWKYFDRDC</sequence>
<feature type="domain" description="Apple" evidence="1">
    <location>
        <begin position="396"/>
        <end position="473"/>
    </location>
</feature>
<dbReference type="EMBL" id="JH126407">
    <property type="protein sequence ID" value="EGX87932.1"/>
    <property type="molecule type" value="Genomic_DNA"/>
</dbReference>
<dbReference type="RefSeq" id="XP_006674751.1">
    <property type="nucleotide sequence ID" value="XM_006674688.1"/>
</dbReference>
<dbReference type="Proteomes" id="UP000001610">
    <property type="component" value="Unassembled WGS sequence"/>
</dbReference>